<dbReference type="AlphaFoldDB" id="A0AAV8SR18"/>
<name>A0AAV8SR18_9ROSI</name>
<dbReference type="Proteomes" id="UP001159364">
    <property type="component" value="Linkage Group LG09"/>
</dbReference>
<comment type="caution">
    <text evidence="1">The sequence shown here is derived from an EMBL/GenBank/DDBJ whole genome shotgun (WGS) entry which is preliminary data.</text>
</comment>
<dbReference type="PANTHER" id="PTHR36368:SF1">
    <property type="entry name" value="ATP-DEPENDENT CASEINOLYTIC PROTEASE_CROTONASE FAMILY PROTEIN"/>
    <property type="match status" value="1"/>
</dbReference>
<protein>
    <submittedName>
        <fullName evidence="1">Uncharacterized protein</fullName>
    </submittedName>
</protein>
<gene>
    <name evidence="1" type="ORF">K2173_002895</name>
</gene>
<dbReference type="PANTHER" id="PTHR36368">
    <property type="entry name" value="ATP-DEPENDENT CASEINOLYTIC PROTEASE/CROTONASE FAMILY PROTEIN"/>
    <property type="match status" value="1"/>
</dbReference>
<accession>A0AAV8SR18</accession>
<evidence type="ECO:0000313" key="2">
    <source>
        <dbReference type="Proteomes" id="UP001159364"/>
    </source>
</evidence>
<reference evidence="1 2" key="1">
    <citation type="submission" date="2021-09" db="EMBL/GenBank/DDBJ databases">
        <title>Genomic insights and catalytic innovation underlie evolution of tropane alkaloids biosynthesis.</title>
        <authorList>
            <person name="Wang Y.-J."/>
            <person name="Tian T."/>
            <person name="Huang J.-P."/>
            <person name="Huang S.-X."/>
        </authorList>
    </citation>
    <scope>NUCLEOTIDE SEQUENCE [LARGE SCALE GENOMIC DNA]</scope>
    <source>
        <strain evidence="1">KIB-2018</strain>
        <tissue evidence="1">Leaf</tissue>
    </source>
</reference>
<organism evidence="1 2">
    <name type="scientific">Erythroxylum novogranatense</name>
    <dbReference type="NCBI Taxonomy" id="1862640"/>
    <lineage>
        <taxon>Eukaryota</taxon>
        <taxon>Viridiplantae</taxon>
        <taxon>Streptophyta</taxon>
        <taxon>Embryophyta</taxon>
        <taxon>Tracheophyta</taxon>
        <taxon>Spermatophyta</taxon>
        <taxon>Magnoliopsida</taxon>
        <taxon>eudicotyledons</taxon>
        <taxon>Gunneridae</taxon>
        <taxon>Pentapetalae</taxon>
        <taxon>rosids</taxon>
        <taxon>fabids</taxon>
        <taxon>Malpighiales</taxon>
        <taxon>Erythroxylaceae</taxon>
        <taxon>Erythroxylum</taxon>
    </lineage>
</organism>
<proteinExistence type="predicted"/>
<dbReference type="EMBL" id="JAIWQS010000009">
    <property type="protein sequence ID" value="KAJ8754444.1"/>
    <property type="molecule type" value="Genomic_DNA"/>
</dbReference>
<evidence type="ECO:0000313" key="1">
    <source>
        <dbReference type="EMBL" id="KAJ8754444.1"/>
    </source>
</evidence>
<sequence length="501" mass="56329">MSNLWLPLNSSKLLIANTIFWLQISNSNLLPSEPPDVGNWFSSYKYESFILDTCDEFGGSIFKESDSGRVEDDAVVGEIDKEGNVYVSGRYGDSDCKRGNQLLTETPDTTDSPSLLYAAPHEGNWFPSYVSESPLDTFVDNEESVTEGGECQKDGFPIHVNGNINEKEEKFEESSNSGNNNKLGARDNAFSFSFAKSKSASRFVAENESLNKITDSQQLSSFTSEPSDIRSWFSSYAYESPVPSEIKGLLEETQCREGGEFEEDKRKGKAIDLQKFTPSRNINSDFIDGKVFSNQNLKFKSSPDGHRQNMHVKKGTKFVGKENSSLWINLCRDGEQKGQAFEKDVRNFPQAGDILDCGDHSIENLEVKIEAESTGNNTKFRLVNVASVRKCPQGNDKNQSKGNKMLGNGFVTRRTDRILEVSEENSTNWPQAALLACPRNKKITPSAGEDFAMKKKTLTERTNFEHSYVDEVTGKWRCPQKDKPNIRPLKQLRLEQWVLRP</sequence>
<keyword evidence="2" id="KW-1185">Reference proteome</keyword>